<feature type="domain" description="N-acetyltransferase" evidence="1">
    <location>
        <begin position="189"/>
        <end position="342"/>
    </location>
</feature>
<dbReference type="GO" id="GO:0005886">
    <property type="term" value="C:plasma membrane"/>
    <property type="evidence" value="ECO:0007669"/>
    <property type="project" value="TreeGrafter"/>
</dbReference>
<dbReference type="InterPro" id="IPR027417">
    <property type="entry name" value="P-loop_NTPase"/>
</dbReference>
<name>A0A1K2HK97_9LACT</name>
<dbReference type="InterPro" id="IPR015854">
    <property type="entry name" value="ABC_transpr_LolD-like"/>
</dbReference>
<dbReference type="Pfam" id="PF00583">
    <property type="entry name" value="Acetyltransf_1"/>
    <property type="match status" value="1"/>
</dbReference>
<dbReference type="AlphaFoldDB" id="A0A1K2HK97"/>
<dbReference type="Proteomes" id="UP000185655">
    <property type="component" value="Unassembled WGS sequence"/>
</dbReference>
<dbReference type="InterPro" id="IPR000182">
    <property type="entry name" value="GNAT_dom"/>
</dbReference>
<accession>A0A1K2HK97</accession>
<dbReference type="PANTHER" id="PTHR24220:SF86">
    <property type="entry name" value="ABC TRANSPORTER ABCH.1"/>
    <property type="match status" value="1"/>
</dbReference>
<dbReference type="GO" id="GO:0022857">
    <property type="term" value="F:transmembrane transporter activity"/>
    <property type="evidence" value="ECO:0007669"/>
    <property type="project" value="TreeGrafter"/>
</dbReference>
<dbReference type="CDD" id="cd04301">
    <property type="entry name" value="NAT_SF"/>
    <property type="match status" value="1"/>
</dbReference>
<organism evidence="2 3">
    <name type="scientific">Pseudolactococcus chungangensis CAU 28 = DSM 22330</name>
    <dbReference type="NCBI Taxonomy" id="1122154"/>
    <lineage>
        <taxon>Bacteria</taxon>
        <taxon>Bacillati</taxon>
        <taxon>Bacillota</taxon>
        <taxon>Bacilli</taxon>
        <taxon>Lactobacillales</taxon>
        <taxon>Streptococcaceae</taxon>
        <taxon>Pseudolactococcus</taxon>
    </lineage>
</organism>
<reference evidence="2 3" key="1">
    <citation type="submission" date="2016-11" db="EMBL/GenBank/DDBJ databases">
        <authorList>
            <person name="Jaros S."/>
            <person name="Januszkiewicz K."/>
            <person name="Wedrychowicz H."/>
        </authorList>
    </citation>
    <scope>NUCLEOTIDE SEQUENCE [LARGE SCALE GENOMIC DNA]</scope>
    <source>
        <strain evidence="2 3">DSM 22330</strain>
    </source>
</reference>
<dbReference type="Gene3D" id="3.40.50.300">
    <property type="entry name" value="P-loop containing nucleotide triphosphate hydrolases"/>
    <property type="match status" value="1"/>
</dbReference>
<sequence>MSRVDEVIEIFGLTEEKIKRRKHYPQLSDDIVFDDKLTYITGFSGVGKTSLIKNLILKDDSWYVPRKPTESNLPIIELVGDSVSEAISILTKVGLSEAFIFITPYEQLSEGQKARFILADAINRNKNKIIIDEFLSNVDRLTAKNVARTFQKQCRNAKISVILVSAHEDIIVELLPDMVLELDFLGKFKKIDRDEIEYTKQEFQIMNGTHEEYSELKDYHYFGELSMKESKESYNTEYFVIKDRERVIGTIIYREPYPKALNFLAAINDINKEIGWVGRTIIHPSYRGLGLSLQLLNTSMYKKKYRESRSILGYYMPRHLSAGYMETNLVENKDIEIRKQFIELIEAKSKLKVEQLRDDRTRDLFLESLSDEEQNRIAFVGSKWFRTKFLEEIKYYFEIRNKKMSCEMFEEIVEFVEKSYSNVPIDVSILTAIPYKLRGFVYINR</sequence>
<protein>
    <recommendedName>
        <fullName evidence="1">N-acetyltransferase domain-containing protein</fullName>
    </recommendedName>
</protein>
<proteinExistence type="predicted"/>
<dbReference type="InterPro" id="IPR016181">
    <property type="entry name" value="Acyl_CoA_acyltransferase"/>
</dbReference>
<dbReference type="GO" id="GO:0016747">
    <property type="term" value="F:acyltransferase activity, transferring groups other than amino-acyl groups"/>
    <property type="evidence" value="ECO:0007669"/>
    <property type="project" value="InterPro"/>
</dbReference>
<dbReference type="CDD" id="cd00267">
    <property type="entry name" value="ABC_ATPase"/>
    <property type="match status" value="1"/>
</dbReference>
<evidence type="ECO:0000259" key="1">
    <source>
        <dbReference type="PROSITE" id="PS51186"/>
    </source>
</evidence>
<dbReference type="EMBL" id="FPKS01000018">
    <property type="protein sequence ID" value="SFZ76690.1"/>
    <property type="molecule type" value="Genomic_DNA"/>
</dbReference>
<dbReference type="RefSeq" id="WP_031366869.1">
    <property type="nucleotide sequence ID" value="NZ_FPKS01000018.1"/>
</dbReference>
<evidence type="ECO:0000313" key="2">
    <source>
        <dbReference type="EMBL" id="SFZ76690.1"/>
    </source>
</evidence>
<dbReference type="SUPFAM" id="SSF55729">
    <property type="entry name" value="Acyl-CoA N-acyltransferases (Nat)"/>
    <property type="match status" value="1"/>
</dbReference>
<dbReference type="PANTHER" id="PTHR24220">
    <property type="entry name" value="IMPORT ATP-BINDING PROTEIN"/>
    <property type="match status" value="1"/>
</dbReference>
<evidence type="ECO:0000313" key="3">
    <source>
        <dbReference type="Proteomes" id="UP000185655"/>
    </source>
</evidence>
<gene>
    <name evidence="2" type="ORF">SAMN02746068_02034</name>
</gene>
<dbReference type="OrthoDB" id="9806726at2"/>
<dbReference type="STRING" id="1122154.SAMN02746068_02034"/>
<dbReference type="SUPFAM" id="SSF52540">
    <property type="entry name" value="P-loop containing nucleoside triphosphate hydrolases"/>
    <property type="match status" value="1"/>
</dbReference>
<dbReference type="PROSITE" id="PS51186">
    <property type="entry name" value="GNAT"/>
    <property type="match status" value="1"/>
</dbReference>
<dbReference type="Gene3D" id="3.40.630.30">
    <property type="match status" value="1"/>
</dbReference>